<evidence type="ECO:0000313" key="3">
    <source>
        <dbReference type="Proteomes" id="UP000053605"/>
    </source>
</evidence>
<organism evidence="1 3">
    <name type="scientific">Opisthocomus hoazin</name>
    <name type="common">Hoatzin</name>
    <name type="synonym">Phasianus hoazin</name>
    <dbReference type="NCBI Taxonomy" id="30419"/>
    <lineage>
        <taxon>Eukaryota</taxon>
        <taxon>Metazoa</taxon>
        <taxon>Chordata</taxon>
        <taxon>Craniata</taxon>
        <taxon>Vertebrata</taxon>
        <taxon>Euteleostomi</taxon>
        <taxon>Archelosauria</taxon>
        <taxon>Archosauria</taxon>
        <taxon>Dinosauria</taxon>
        <taxon>Saurischia</taxon>
        <taxon>Theropoda</taxon>
        <taxon>Coelurosauria</taxon>
        <taxon>Aves</taxon>
        <taxon>Neognathae</taxon>
        <taxon>Neoaves</taxon>
        <taxon>Opisthocomiformes</taxon>
        <taxon>Opisthocomidae</taxon>
        <taxon>Opisthocomus</taxon>
    </lineage>
</organism>
<evidence type="ECO:0000313" key="2">
    <source>
        <dbReference type="EMBL" id="KFR17382.1"/>
    </source>
</evidence>
<dbReference type="AlphaFoldDB" id="A0A091WQI7"/>
<gene>
    <name evidence="1" type="ORF">N306_03850</name>
    <name evidence="2" type="ORF">N306_03852</name>
</gene>
<feature type="non-terminal residue" evidence="1">
    <location>
        <position position="1"/>
    </location>
</feature>
<protein>
    <submittedName>
        <fullName evidence="1">Uncharacterized protein</fullName>
    </submittedName>
</protein>
<accession>A0A091WQI7</accession>
<reference evidence="1 3" key="1">
    <citation type="submission" date="2014-04" db="EMBL/GenBank/DDBJ databases">
        <title>Genome evolution of avian class.</title>
        <authorList>
            <person name="Zhang G."/>
            <person name="Li C."/>
        </authorList>
    </citation>
    <scope>NUCLEOTIDE SEQUENCE [LARGE SCALE GENOMIC DNA]</scope>
    <source>
        <strain evidence="1">BGI_N306</strain>
    </source>
</reference>
<dbReference type="Proteomes" id="UP000053605">
    <property type="component" value="Unassembled WGS sequence"/>
</dbReference>
<dbReference type="EMBL" id="KK736136">
    <property type="protein sequence ID" value="KFR17380.1"/>
    <property type="molecule type" value="Genomic_DNA"/>
</dbReference>
<keyword evidence="3" id="KW-1185">Reference proteome</keyword>
<dbReference type="EMBL" id="KK736136">
    <property type="protein sequence ID" value="KFR17382.1"/>
    <property type="molecule type" value="Genomic_DNA"/>
</dbReference>
<evidence type="ECO:0000313" key="1">
    <source>
        <dbReference type="EMBL" id="KFR17380.1"/>
    </source>
</evidence>
<name>A0A091WQI7_OPIHO</name>
<feature type="non-terminal residue" evidence="1">
    <location>
        <position position="42"/>
    </location>
</feature>
<proteinExistence type="predicted"/>
<sequence>TVRVPVRAEVSSSVIWNDIFDCKNAPLLAGNFFNHVPVCLKA</sequence>